<dbReference type="InterPro" id="IPR006015">
    <property type="entry name" value="Universal_stress_UspA"/>
</dbReference>
<dbReference type="InterPro" id="IPR006016">
    <property type="entry name" value="UspA"/>
</dbReference>
<feature type="domain" description="UspA" evidence="3">
    <location>
        <begin position="1"/>
        <end position="139"/>
    </location>
</feature>
<evidence type="ECO:0000259" key="3">
    <source>
        <dbReference type="Pfam" id="PF00582"/>
    </source>
</evidence>
<dbReference type="AlphaFoldDB" id="A0A1Z5J3M7"/>
<organism evidence="4 5">
    <name type="scientific">Secundilactobacillus silagincola</name>
    <dbReference type="NCBI Taxonomy" id="1714681"/>
    <lineage>
        <taxon>Bacteria</taxon>
        <taxon>Bacillati</taxon>
        <taxon>Bacillota</taxon>
        <taxon>Bacilli</taxon>
        <taxon>Lactobacillales</taxon>
        <taxon>Lactobacillaceae</taxon>
        <taxon>Secundilactobacillus</taxon>
    </lineage>
</organism>
<dbReference type="PIRSF" id="PIRSF006276">
    <property type="entry name" value="UspA"/>
    <property type="match status" value="1"/>
</dbReference>
<comment type="subcellular location">
    <subcellularLocation>
        <location evidence="2">Cytoplasm</location>
    </subcellularLocation>
</comment>
<dbReference type="PRINTS" id="PR01438">
    <property type="entry name" value="UNVRSLSTRESS"/>
</dbReference>
<reference evidence="4 5" key="1">
    <citation type="submission" date="2015-11" db="EMBL/GenBank/DDBJ databases">
        <title>Draft genome sequences of new species of the genus Lactobacillus isolated from orchardgrass silage.</title>
        <authorList>
            <person name="Tohno M."/>
            <person name="Tanizawa Y."/>
            <person name="Arita M."/>
        </authorList>
    </citation>
    <scope>NUCLEOTIDE SEQUENCE [LARGE SCALE GENOMIC DNA]</scope>
    <source>
        <strain evidence="4 5">IWT5</strain>
    </source>
</reference>
<dbReference type="Gene3D" id="3.40.50.620">
    <property type="entry name" value="HUPs"/>
    <property type="match status" value="1"/>
</dbReference>
<dbReference type="InterPro" id="IPR014729">
    <property type="entry name" value="Rossmann-like_a/b/a_fold"/>
</dbReference>
<dbReference type="Proteomes" id="UP000223370">
    <property type="component" value="Unassembled WGS sequence"/>
</dbReference>
<dbReference type="CDD" id="cd00293">
    <property type="entry name" value="USP-like"/>
    <property type="match status" value="1"/>
</dbReference>
<dbReference type="EMBL" id="BCMJ01000005">
    <property type="protein sequence ID" value="GAX08348.1"/>
    <property type="molecule type" value="Genomic_DNA"/>
</dbReference>
<gene>
    <name evidence="4" type="primary">uspA_5</name>
    <name evidence="4" type="ORF">IWT5_01502</name>
</gene>
<dbReference type="Pfam" id="PF00582">
    <property type="entry name" value="Usp"/>
    <property type="match status" value="1"/>
</dbReference>
<name>A0A1Z5J3M7_9LACO</name>
<dbReference type="PANTHER" id="PTHR46268:SF25">
    <property type="entry name" value="USPA DOMAIN PROTEIN"/>
    <property type="match status" value="1"/>
</dbReference>
<dbReference type="PANTHER" id="PTHR46268">
    <property type="entry name" value="STRESS RESPONSE PROTEIN NHAX"/>
    <property type="match status" value="1"/>
</dbReference>
<dbReference type="SUPFAM" id="SSF52402">
    <property type="entry name" value="Adenine nucleotide alpha hydrolases-like"/>
    <property type="match status" value="1"/>
</dbReference>
<dbReference type="RefSeq" id="WP_180245694.1">
    <property type="nucleotide sequence ID" value="NZ_BCMJ01000005.1"/>
</dbReference>
<accession>A0A1Z5J3M7</accession>
<keyword evidence="2" id="KW-0963">Cytoplasm</keyword>
<evidence type="ECO:0000313" key="5">
    <source>
        <dbReference type="Proteomes" id="UP000223370"/>
    </source>
</evidence>
<sequence>MFSHILVPLDGSDNSKSALKVAIRISRYFGSSITLLAVIDQTRMTLAAGNIPMDIQSELRRHATAVTDEGKKIAEEAGINVKTIVKNGSPKTVIVETANQEDFDLVVIGKSGVDAINRLLIGSTTAYVVRRANVQVLVVNAEDEQTK</sequence>
<comment type="similarity">
    <text evidence="1 2">Belongs to the universal stress protein A family.</text>
</comment>
<evidence type="ECO:0000256" key="2">
    <source>
        <dbReference type="PIRNR" id="PIRNR006276"/>
    </source>
</evidence>
<proteinExistence type="inferred from homology"/>
<evidence type="ECO:0000256" key="1">
    <source>
        <dbReference type="ARBA" id="ARBA00008791"/>
    </source>
</evidence>
<evidence type="ECO:0000313" key="4">
    <source>
        <dbReference type="EMBL" id="GAX08348.1"/>
    </source>
</evidence>
<keyword evidence="5" id="KW-1185">Reference proteome</keyword>
<protein>
    <recommendedName>
        <fullName evidence="2">Universal stress protein</fullName>
    </recommendedName>
</protein>
<comment type="caution">
    <text evidence="4">The sequence shown here is derived from an EMBL/GenBank/DDBJ whole genome shotgun (WGS) entry which is preliminary data.</text>
</comment>
<dbReference type="GO" id="GO:0005737">
    <property type="term" value="C:cytoplasm"/>
    <property type="evidence" value="ECO:0007669"/>
    <property type="project" value="UniProtKB-SubCell"/>
</dbReference>